<evidence type="ECO:0000313" key="3">
    <source>
        <dbReference type="Proteomes" id="UP000057158"/>
    </source>
</evidence>
<organism evidence="2 3">
    <name type="scientific">Desulfuromonas soudanensis</name>
    <dbReference type="NCBI Taxonomy" id="1603606"/>
    <lineage>
        <taxon>Bacteria</taxon>
        <taxon>Pseudomonadati</taxon>
        <taxon>Thermodesulfobacteriota</taxon>
        <taxon>Desulfuromonadia</taxon>
        <taxon>Desulfuromonadales</taxon>
        <taxon>Desulfuromonadaceae</taxon>
        <taxon>Desulfuromonas</taxon>
    </lineage>
</organism>
<dbReference type="OrthoDB" id="9889682at2"/>
<feature type="chain" id="PRO_5005803390" description="Lipoprotein" evidence="1">
    <location>
        <begin position="20"/>
        <end position="210"/>
    </location>
</feature>
<dbReference type="RefSeq" id="WP_053550094.1">
    <property type="nucleotide sequence ID" value="NZ_CP010802.1"/>
</dbReference>
<dbReference type="AlphaFoldDB" id="A0A0M5IN07"/>
<feature type="signal peptide" evidence="1">
    <location>
        <begin position="1"/>
        <end position="19"/>
    </location>
</feature>
<dbReference type="PATRIC" id="fig|1603606.3.peg.1262"/>
<accession>A0A0M5IN07</accession>
<keyword evidence="3" id="KW-1185">Reference proteome</keyword>
<sequence>MRRLTGIFLALALALAGCASPGPQSLPEPIPPLPYRITLEFTSDISDPYYVLSGPSESYLRVPFNAWARGALLRRLAARSAGAGAPEVTLRVHLVSLQTSYREVGSGPGGGAPTSTGLFGPLLLAGGDFDGGDGRHIPSEIHKGARLEAELRVDRGGRTLVEKTLTPEVRETVYWEDFNDWSYDYGDLLRRLITRLVKDVDGALQEVVLP</sequence>
<dbReference type="EMBL" id="CP010802">
    <property type="protein sequence ID" value="ALC15936.1"/>
    <property type="molecule type" value="Genomic_DNA"/>
</dbReference>
<dbReference type="KEGG" id="des:DSOUD_1155"/>
<evidence type="ECO:0008006" key="4">
    <source>
        <dbReference type="Google" id="ProtNLM"/>
    </source>
</evidence>
<reference evidence="2 3" key="1">
    <citation type="submission" date="2015-07" db="EMBL/GenBank/DDBJ databases">
        <title>Isolation and Genomic Characterization of a Novel Halophilic Metal-Reducing Deltaproteobacterium from the Deep Subsurface.</title>
        <authorList>
            <person name="Badalamenti J.P."/>
            <person name="Summers Z.M."/>
            <person name="Gralnick J.A."/>
            <person name="Bond D.R."/>
        </authorList>
    </citation>
    <scope>NUCLEOTIDE SEQUENCE [LARGE SCALE GENOMIC DNA]</scope>
    <source>
        <strain evidence="2 3">WTL</strain>
    </source>
</reference>
<gene>
    <name evidence="2" type="ORF">DSOUD_1155</name>
</gene>
<dbReference type="PROSITE" id="PS51257">
    <property type="entry name" value="PROKAR_LIPOPROTEIN"/>
    <property type="match status" value="1"/>
</dbReference>
<dbReference type="Proteomes" id="UP000057158">
    <property type="component" value="Chromosome"/>
</dbReference>
<evidence type="ECO:0000313" key="2">
    <source>
        <dbReference type="EMBL" id="ALC15936.1"/>
    </source>
</evidence>
<proteinExistence type="predicted"/>
<keyword evidence="1" id="KW-0732">Signal</keyword>
<evidence type="ECO:0000256" key="1">
    <source>
        <dbReference type="SAM" id="SignalP"/>
    </source>
</evidence>
<protein>
    <recommendedName>
        <fullName evidence="4">Lipoprotein</fullName>
    </recommendedName>
</protein>
<name>A0A0M5IN07_9BACT</name>